<accession>A0A3M0YXY1</accession>
<name>A0A3M0YXY1_9BACT</name>
<proteinExistence type="predicted"/>
<reference evidence="2 3" key="1">
    <citation type="submission" date="2018-10" db="EMBL/GenBank/DDBJ databases">
        <title>Thermophilic Lithotrophy and Phototrophy in an Intertidal, Iron-rich, Geothermal Spring.</title>
        <authorList>
            <person name="Ward L.M."/>
            <person name="Idei A."/>
            <person name="Nakagawa M."/>
            <person name="Ueno Y."/>
            <person name="Fischer W."/>
            <person name="Mcglynn S.E."/>
        </authorList>
    </citation>
    <scope>NUCLEOTIDE SEQUENCE [LARGE SCALE GENOMIC DNA]</scope>
    <source>
        <strain evidence="2">J137</strain>
    </source>
</reference>
<keyword evidence="1" id="KW-0472">Membrane</keyword>
<evidence type="ECO:0000313" key="3">
    <source>
        <dbReference type="Proteomes" id="UP000269410"/>
    </source>
</evidence>
<dbReference type="Proteomes" id="UP000269410">
    <property type="component" value="Unassembled WGS sequence"/>
</dbReference>
<evidence type="ECO:0000313" key="2">
    <source>
        <dbReference type="EMBL" id="RMD76980.1"/>
    </source>
</evidence>
<gene>
    <name evidence="2" type="ORF">D6810_02370</name>
</gene>
<organism evidence="2 3">
    <name type="scientific">Candidatus Dojkabacteria bacterium</name>
    <dbReference type="NCBI Taxonomy" id="2099670"/>
    <lineage>
        <taxon>Bacteria</taxon>
        <taxon>Candidatus Dojkabacteria</taxon>
    </lineage>
</organism>
<keyword evidence="1" id="KW-1133">Transmembrane helix</keyword>
<feature type="transmembrane region" description="Helical" evidence="1">
    <location>
        <begin position="48"/>
        <end position="72"/>
    </location>
</feature>
<dbReference type="EMBL" id="RFKV01000077">
    <property type="protein sequence ID" value="RMD76980.1"/>
    <property type="molecule type" value="Genomic_DNA"/>
</dbReference>
<comment type="caution">
    <text evidence="2">The sequence shown here is derived from an EMBL/GenBank/DDBJ whole genome shotgun (WGS) entry which is preliminary data.</text>
</comment>
<dbReference type="AlphaFoldDB" id="A0A3M0YXY1"/>
<evidence type="ECO:0000256" key="1">
    <source>
        <dbReference type="SAM" id="Phobius"/>
    </source>
</evidence>
<protein>
    <submittedName>
        <fullName evidence="2">Uncharacterized protein</fullName>
    </submittedName>
</protein>
<keyword evidence="1" id="KW-0812">Transmembrane</keyword>
<sequence length="85" mass="9969">MVLIDLEKALTEKKMRLRGASGANKDKMTVKKWFLSRPISIFTRSCRVIFFANFLFLVFVVSMALFFLLLLMQSDQSDNFQFQIH</sequence>